<name>A0A4R6U0Y9_9GAMM</name>
<protein>
    <submittedName>
        <fullName evidence="1">Uncharacterized protein</fullName>
    </submittedName>
</protein>
<accession>A0A4R6U0Y9</accession>
<dbReference type="Proteomes" id="UP000294575">
    <property type="component" value="Unassembled WGS sequence"/>
</dbReference>
<proteinExistence type="predicted"/>
<evidence type="ECO:0000313" key="2">
    <source>
        <dbReference type="Proteomes" id="UP000294575"/>
    </source>
</evidence>
<keyword evidence="2" id="KW-1185">Reference proteome</keyword>
<dbReference type="EMBL" id="SNYK01000011">
    <property type="protein sequence ID" value="TDQ36704.1"/>
    <property type="molecule type" value="Genomic_DNA"/>
</dbReference>
<reference evidence="1 2" key="1">
    <citation type="submission" date="2019-03" db="EMBL/GenBank/DDBJ databases">
        <title>Genomic Encyclopedia of Type Strains, Phase IV (KMG-IV): sequencing the most valuable type-strain genomes for metagenomic binning, comparative biology and taxonomic classification.</title>
        <authorList>
            <person name="Goeker M."/>
        </authorList>
    </citation>
    <scope>NUCLEOTIDE SEQUENCE [LARGE SCALE GENOMIC DNA]</scope>
    <source>
        <strain evidence="1 2">DSM 28679</strain>
    </source>
</reference>
<evidence type="ECO:0000313" key="1">
    <source>
        <dbReference type="EMBL" id="TDQ36704.1"/>
    </source>
</evidence>
<comment type="caution">
    <text evidence="1">The sequence shown here is derived from an EMBL/GenBank/DDBJ whole genome shotgun (WGS) entry which is preliminary data.</text>
</comment>
<gene>
    <name evidence="1" type="ORF">DFQ45_11185</name>
</gene>
<sequence>MLLPIKEISNCEAHHQFVASYNSSLMYQLQKVLYLTKEVETYLDIQSNSSRWYIDDPRLSYSLDNLINNLSVLTEYYHGWIIFCHIGTTVHKKVKYTLVKNDSELDTYIEEIFKRHSIGILQNKENTGAYYKKCKAEFMRAYEYLLTGKAHEVYVINNFLKHNAITMKYAPKIFIDDNLISAPYIHINKPEDLLLNNSIFKSLFDHDLENNDTSSNTKNYYTELINSSVKHICNIGGIKIYNINGLDYFISDSTVGLSIESILQVSHELTCSIVKFVSNSLDYTSKNNQITNIIESITARKPKTINSLL</sequence>
<organism evidence="1 2">
    <name type="scientific">Thiopseudomonas denitrificans</name>
    <dbReference type="NCBI Taxonomy" id="1501432"/>
    <lineage>
        <taxon>Bacteria</taxon>
        <taxon>Pseudomonadati</taxon>
        <taxon>Pseudomonadota</taxon>
        <taxon>Gammaproteobacteria</taxon>
        <taxon>Pseudomonadales</taxon>
        <taxon>Pseudomonadaceae</taxon>
        <taxon>Thiopseudomonas</taxon>
    </lineage>
</organism>
<dbReference type="AlphaFoldDB" id="A0A4R6U0Y9"/>